<dbReference type="RefSeq" id="WP_120604570.1">
    <property type="nucleotide sequence ID" value="NZ_JABFJX010000053.1"/>
</dbReference>
<reference evidence="3" key="1">
    <citation type="submission" date="2018-09" db="EMBL/GenBank/DDBJ databases">
        <authorList>
            <person name="Livingstone P.G."/>
            <person name="Whitworth D.E."/>
        </authorList>
    </citation>
    <scope>NUCLEOTIDE SEQUENCE [LARGE SCALE GENOMIC DNA]</scope>
    <source>
        <strain evidence="3">CA043D</strain>
    </source>
</reference>
<accession>A0A3A8K981</accession>
<comment type="caution">
    <text evidence="2">The sequence shown here is derived from an EMBL/GenBank/DDBJ whole genome shotgun (WGS) entry which is preliminary data.</text>
</comment>
<dbReference type="EMBL" id="RAWE01000084">
    <property type="protein sequence ID" value="RKH00895.1"/>
    <property type="molecule type" value="Genomic_DNA"/>
</dbReference>
<keyword evidence="1" id="KW-1133">Transmembrane helix</keyword>
<protein>
    <submittedName>
        <fullName evidence="2">Uncharacterized protein</fullName>
    </submittedName>
</protein>
<evidence type="ECO:0000313" key="3">
    <source>
        <dbReference type="Proteomes" id="UP000268313"/>
    </source>
</evidence>
<keyword evidence="3" id="KW-1185">Reference proteome</keyword>
<proteinExistence type="predicted"/>
<name>A0A3A8K981_9BACT</name>
<evidence type="ECO:0000313" key="2">
    <source>
        <dbReference type="EMBL" id="RKH00895.1"/>
    </source>
</evidence>
<sequence>MRSLWVLGGMVLGSVLTLIAGVALWLHDTGPSRAWIEVRVENRTGQDVREVRIEHDHGQVIYRPMGKGDTVALTYPVRGESSYSLIAVLEDGRELRGGAGYIERGARTREVLEPERVVSSDP</sequence>
<dbReference type="Proteomes" id="UP000268313">
    <property type="component" value="Unassembled WGS sequence"/>
</dbReference>
<organism evidence="2 3">
    <name type="scientific">Corallococcus carmarthensis</name>
    <dbReference type="NCBI Taxonomy" id="2316728"/>
    <lineage>
        <taxon>Bacteria</taxon>
        <taxon>Pseudomonadati</taxon>
        <taxon>Myxococcota</taxon>
        <taxon>Myxococcia</taxon>
        <taxon>Myxococcales</taxon>
        <taxon>Cystobacterineae</taxon>
        <taxon>Myxococcaceae</taxon>
        <taxon>Corallococcus</taxon>
    </lineage>
</organism>
<evidence type="ECO:0000256" key="1">
    <source>
        <dbReference type="SAM" id="Phobius"/>
    </source>
</evidence>
<gene>
    <name evidence="2" type="ORF">D7X32_22210</name>
</gene>
<keyword evidence="1" id="KW-0812">Transmembrane</keyword>
<dbReference type="AlphaFoldDB" id="A0A3A8K981"/>
<keyword evidence="1" id="KW-0472">Membrane</keyword>
<feature type="transmembrane region" description="Helical" evidence="1">
    <location>
        <begin position="6"/>
        <end position="26"/>
    </location>
</feature>
<dbReference type="OrthoDB" id="5513155at2"/>